<feature type="domain" description="GTD-binding" evidence="7">
    <location>
        <begin position="72"/>
        <end position="170"/>
    </location>
</feature>
<keyword evidence="9" id="KW-1185">Reference proteome</keyword>
<evidence type="ECO:0000256" key="3">
    <source>
        <dbReference type="ARBA" id="ARBA00022989"/>
    </source>
</evidence>
<dbReference type="GO" id="GO:0080115">
    <property type="term" value="F:myosin XI tail binding"/>
    <property type="evidence" value="ECO:0007669"/>
    <property type="project" value="UniProtKB-ARBA"/>
</dbReference>
<evidence type="ECO:0000256" key="2">
    <source>
        <dbReference type="ARBA" id="ARBA00022692"/>
    </source>
</evidence>
<dbReference type="InterPro" id="IPR007656">
    <property type="entry name" value="GTD-bd"/>
</dbReference>
<feature type="coiled-coil region" evidence="5">
    <location>
        <begin position="344"/>
        <end position="371"/>
    </location>
</feature>
<evidence type="ECO:0000256" key="1">
    <source>
        <dbReference type="ARBA" id="ARBA00004370"/>
    </source>
</evidence>
<sequence length="486" mass="54097">MDLQSHPPPPGEPSAPAAGACACECRCCGPASLDSDAWVPSLKRRMDEMEAAAPSVSPAGVDDGAVRVEITDEAAALSKADCGHLQSIQELRTELEEERSAAASAASEAMSMILRLQREKAEVHMEARQFKRFAEEKMAHDQQEIAALDDLLLKYDETILSLSYEVETYRHRLFSSGIGVSDDPSSEPESPYEATTADAQFDFSCGDYPPLRSALSADDATIDIYKYPFGETPREHLHKLEARISQLERMPSCGQMSKVVDKMVAVGHSPLRPIHIKRLSVDSYGSSLEFNKGEEFPVTMDLSSDCGVQDDMSDRVYTIDTMHKAAEDYVSLARVVHNEKDSNGSDEEAEIRKLRLRLEVLEADRESMRKTLISIATDKTQVAMPNETAQHLREDASSQKIVKKQPFLKRFSLILIIKSAVAFVFQRKRSSRIRYSFGLSANNAGLLLLLDRAARMRHQRFLSRTKGELPTFHTRPKSSSSQHVNS</sequence>
<name>A0AAV8RFW4_ENSVE</name>
<evidence type="ECO:0000256" key="6">
    <source>
        <dbReference type="SAM" id="MobiDB-lite"/>
    </source>
</evidence>
<gene>
    <name evidence="8" type="ORF">OPV22_006816</name>
</gene>
<protein>
    <recommendedName>
        <fullName evidence="7">GTD-binding domain-containing protein</fullName>
    </recommendedName>
</protein>
<dbReference type="PANTHER" id="PTHR31422">
    <property type="entry name" value="BNAANNG28530D PROTEIN"/>
    <property type="match status" value="1"/>
</dbReference>
<dbReference type="PANTHER" id="PTHR31422:SF0">
    <property type="entry name" value="MYOSIN-BINDING PROTEIN 7"/>
    <property type="match status" value="1"/>
</dbReference>
<evidence type="ECO:0000259" key="7">
    <source>
        <dbReference type="PROSITE" id="PS51775"/>
    </source>
</evidence>
<accession>A0AAV8RFW4</accession>
<keyword evidence="3" id="KW-1133">Transmembrane helix</keyword>
<dbReference type="PROSITE" id="PS51775">
    <property type="entry name" value="GTD_BINDING"/>
    <property type="match status" value="1"/>
</dbReference>
<keyword evidence="5" id="KW-0175">Coiled coil</keyword>
<evidence type="ECO:0000313" key="8">
    <source>
        <dbReference type="EMBL" id="KAJ8505930.1"/>
    </source>
</evidence>
<feature type="compositionally biased region" description="Polar residues" evidence="6">
    <location>
        <begin position="477"/>
        <end position="486"/>
    </location>
</feature>
<keyword evidence="4" id="KW-0472">Membrane</keyword>
<reference evidence="8 9" key="1">
    <citation type="submission" date="2022-12" db="EMBL/GenBank/DDBJ databases">
        <title>Chromosome-scale assembly of the Ensete ventricosum genome.</title>
        <authorList>
            <person name="Dussert Y."/>
            <person name="Stocks J."/>
            <person name="Wendawek A."/>
            <person name="Woldeyes F."/>
            <person name="Nichols R.A."/>
            <person name="Borrell J.S."/>
        </authorList>
    </citation>
    <scope>NUCLEOTIDE SEQUENCE [LARGE SCALE GENOMIC DNA]</scope>
    <source>
        <strain evidence="9">cv. Maze</strain>
        <tissue evidence="8">Seeds</tissue>
    </source>
</reference>
<evidence type="ECO:0000256" key="5">
    <source>
        <dbReference type="SAM" id="Coils"/>
    </source>
</evidence>
<feature type="region of interest" description="Disordered" evidence="6">
    <location>
        <begin position="465"/>
        <end position="486"/>
    </location>
</feature>
<evidence type="ECO:0000256" key="4">
    <source>
        <dbReference type="ARBA" id="ARBA00023136"/>
    </source>
</evidence>
<dbReference type="Pfam" id="PF04576">
    <property type="entry name" value="Zein-binding"/>
    <property type="match status" value="1"/>
</dbReference>
<dbReference type="Proteomes" id="UP001222027">
    <property type="component" value="Unassembled WGS sequence"/>
</dbReference>
<organism evidence="8 9">
    <name type="scientific">Ensete ventricosum</name>
    <name type="common">Abyssinian banana</name>
    <name type="synonym">Musa ensete</name>
    <dbReference type="NCBI Taxonomy" id="4639"/>
    <lineage>
        <taxon>Eukaryota</taxon>
        <taxon>Viridiplantae</taxon>
        <taxon>Streptophyta</taxon>
        <taxon>Embryophyta</taxon>
        <taxon>Tracheophyta</taxon>
        <taxon>Spermatophyta</taxon>
        <taxon>Magnoliopsida</taxon>
        <taxon>Liliopsida</taxon>
        <taxon>Zingiberales</taxon>
        <taxon>Musaceae</taxon>
        <taxon>Ensete</taxon>
    </lineage>
</organism>
<comment type="subcellular location">
    <subcellularLocation>
        <location evidence="1">Membrane</location>
    </subcellularLocation>
</comment>
<comment type="caution">
    <text evidence="8">The sequence shown here is derived from an EMBL/GenBank/DDBJ whole genome shotgun (WGS) entry which is preliminary data.</text>
</comment>
<dbReference type="EMBL" id="JAQQAF010000002">
    <property type="protein sequence ID" value="KAJ8505930.1"/>
    <property type="molecule type" value="Genomic_DNA"/>
</dbReference>
<keyword evidence="2" id="KW-0812">Transmembrane</keyword>
<proteinExistence type="predicted"/>
<evidence type="ECO:0000313" key="9">
    <source>
        <dbReference type="Proteomes" id="UP001222027"/>
    </source>
</evidence>
<dbReference type="GO" id="GO:0016020">
    <property type="term" value="C:membrane"/>
    <property type="evidence" value="ECO:0007669"/>
    <property type="project" value="UniProtKB-SubCell"/>
</dbReference>
<dbReference type="AlphaFoldDB" id="A0AAV8RFW4"/>